<organism evidence="1 2">
    <name type="scientific">Mucuna pruriens</name>
    <name type="common">Velvet bean</name>
    <name type="synonym">Dolichos pruriens</name>
    <dbReference type="NCBI Taxonomy" id="157652"/>
    <lineage>
        <taxon>Eukaryota</taxon>
        <taxon>Viridiplantae</taxon>
        <taxon>Streptophyta</taxon>
        <taxon>Embryophyta</taxon>
        <taxon>Tracheophyta</taxon>
        <taxon>Spermatophyta</taxon>
        <taxon>Magnoliopsida</taxon>
        <taxon>eudicotyledons</taxon>
        <taxon>Gunneridae</taxon>
        <taxon>Pentapetalae</taxon>
        <taxon>rosids</taxon>
        <taxon>fabids</taxon>
        <taxon>Fabales</taxon>
        <taxon>Fabaceae</taxon>
        <taxon>Papilionoideae</taxon>
        <taxon>50 kb inversion clade</taxon>
        <taxon>NPAAA clade</taxon>
        <taxon>indigoferoid/millettioid clade</taxon>
        <taxon>Phaseoleae</taxon>
        <taxon>Mucuna</taxon>
    </lineage>
</organism>
<proteinExistence type="predicted"/>
<name>A0A371F2D7_MUCPR</name>
<dbReference type="AlphaFoldDB" id="A0A371F2D7"/>
<dbReference type="Proteomes" id="UP000257109">
    <property type="component" value="Unassembled WGS sequence"/>
</dbReference>
<dbReference type="EMBL" id="QJKJ01010894">
    <property type="protein sequence ID" value="RDX72459.1"/>
    <property type="molecule type" value="Genomic_DNA"/>
</dbReference>
<feature type="non-terminal residue" evidence="1">
    <location>
        <position position="1"/>
    </location>
</feature>
<protein>
    <recommendedName>
        <fullName evidence="3">Retrotransposon gag domain-containing protein</fullName>
    </recommendedName>
</protein>
<keyword evidence="2" id="KW-1185">Reference proteome</keyword>
<evidence type="ECO:0000313" key="2">
    <source>
        <dbReference type="Proteomes" id="UP000257109"/>
    </source>
</evidence>
<gene>
    <name evidence="1" type="ORF">CR513_48066</name>
</gene>
<evidence type="ECO:0008006" key="3">
    <source>
        <dbReference type="Google" id="ProtNLM"/>
    </source>
</evidence>
<dbReference type="OrthoDB" id="5544992at2759"/>
<comment type="caution">
    <text evidence="1">The sequence shown here is derived from an EMBL/GenBank/DDBJ whole genome shotgun (WGS) entry which is preliminary data.</text>
</comment>
<evidence type="ECO:0000313" key="1">
    <source>
        <dbReference type="EMBL" id="RDX72459.1"/>
    </source>
</evidence>
<sequence>MKKDFVTCYNIESKIFNSRQETLSIIKYYGTLNELLIDSIAYIVLVERGRIFKFLGLNSKYDPIQLQILGKEKPPLFEVFFIVWGEETR</sequence>
<reference evidence="1" key="1">
    <citation type="submission" date="2018-05" db="EMBL/GenBank/DDBJ databases">
        <title>Draft genome of Mucuna pruriens seed.</title>
        <authorList>
            <person name="Nnadi N.E."/>
            <person name="Vos R."/>
            <person name="Hasami M.H."/>
            <person name="Devisetty U.K."/>
            <person name="Aguiy J.C."/>
        </authorList>
    </citation>
    <scope>NUCLEOTIDE SEQUENCE [LARGE SCALE GENOMIC DNA]</scope>
    <source>
        <strain evidence="1">JCA_2017</strain>
    </source>
</reference>
<accession>A0A371F2D7</accession>